<protein>
    <recommendedName>
        <fullName evidence="6">Ribosome biogenesis protein YTM1</fullName>
    </recommendedName>
</protein>
<dbReference type="PROSITE" id="PS50294">
    <property type="entry name" value="WD_REPEATS_REGION"/>
    <property type="match status" value="3"/>
</dbReference>
<dbReference type="PROSITE" id="PS50082">
    <property type="entry name" value="WD_REPEATS_2"/>
    <property type="match status" value="4"/>
</dbReference>
<dbReference type="PANTHER" id="PTHR19855:SF11">
    <property type="entry name" value="RIBOSOME BIOGENESIS PROTEIN WDR12"/>
    <property type="match status" value="1"/>
</dbReference>
<feature type="repeat" description="WD" evidence="7">
    <location>
        <begin position="199"/>
        <end position="240"/>
    </location>
</feature>
<dbReference type="SMART" id="SM00320">
    <property type="entry name" value="WD40"/>
    <property type="match status" value="6"/>
</dbReference>
<dbReference type="CDD" id="cd00200">
    <property type="entry name" value="WD40"/>
    <property type="match status" value="1"/>
</dbReference>
<keyword evidence="5 6" id="KW-0539">Nucleus</keyword>
<dbReference type="GO" id="GO:0070545">
    <property type="term" value="C:PeBoW complex"/>
    <property type="evidence" value="ECO:0007669"/>
    <property type="project" value="TreeGrafter"/>
</dbReference>
<dbReference type="GO" id="GO:0000463">
    <property type="term" value="P:maturation of LSU-rRNA from tricistronic rRNA transcript (SSU-rRNA, 5.8S rRNA, LSU-rRNA)"/>
    <property type="evidence" value="ECO:0007669"/>
    <property type="project" value="UniProtKB-UniRule"/>
</dbReference>
<feature type="domain" description="NLE" evidence="8">
    <location>
        <begin position="8"/>
        <end position="79"/>
    </location>
</feature>
<dbReference type="EMBL" id="BTFZ01000006">
    <property type="protein sequence ID" value="GMM35263.1"/>
    <property type="molecule type" value="Genomic_DNA"/>
</dbReference>
<reference evidence="9 10" key="1">
    <citation type="journal article" date="2023" name="Elife">
        <title>Identification of key yeast species and microbe-microbe interactions impacting larval growth of Drosophila in the wild.</title>
        <authorList>
            <person name="Mure A."/>
            <person name="Sugiura Y."/>
            <person name="Maeda R."/>
            <person name="Honda K."/>
            <person name="Sakurai N."/>
            <person name="Takahashi Y."/>
            <person name="Watada M."/>
            <person name="Katoh T."/>
            <person name="Gotoh A."/>
            <person name="Gotoh Y."/>
            <person name="Taniguchi I."/>
            <person name="Nakamura K."/>
            <person name="Hayashi T."/>
            <person name="Katayama T."/>
            <person name="Uemura T."/>
            <person name="Hattori Y."/>
        </authorList>
    </citation>
    <scope>NUCLEOTIDE SEQUENCE [LARGE SCALE GENOMIC DNA]</scope>
    <source>
        <strain evidence="9 10">SC-9</strain>
    </source>
</reference>
<evidence type="ECO:0000256" key="2">
    <source>
        <dbReference type="ARBA" id="ARBA00022552"/>
    </source>
</evidence>
<dbReference type="HAMAP" id="MF_03029">
    <property type="entry name" value="WDR12"/>
    <property type="match status" value="1"/>
</dbReference>
<dbReference type="Pfam" id="PF08154">
    <property type="entry name" value="NLE"/>
    <property type="match status" value="1"/>
</dbReference>
<dbReference type="PANTHER" id="PTHR19855">
    <property type="entry name" value="WD40 REPEAT PROTEIN 12, 37"/>
    <property type="match status" value="1"/>
</dbReference>
<feature type="repeat" description="WD" evidence="7">
    <location>
        <begin position="150"/>
        <end position="183"/>
    </location>
</feature>
<comment type="subcellular location">
    <subcellularLocation>
        <location evidence="6">Nucleus</location>
        <location evidence="6">Nucleolus</location>
    </subcellularLocation>
    <subcellularLocation>
        <location evidence="6">Nucleus</location>
        <location evidence="6">Nucleoplasm</location>
    </subcellularLocation>
</comment>
<evidence type="ECO:0000259" key="8">
    <source>
        <dbReference type="Pfam" id="PF08154"/>
    </source>
</evidence>
<dbReference type="InterPro" id="IPR012972">
    <property type="entry name" value="NLE"/>
</dbReference>
<dbReference type="InterPro" id="IPR001680">
    <property type="entry name" value="WD40_rpt"/>
</dbReference>
<dbReference type="GO" id="GO:0030687">
    <property type="term" value="C:preribosome, large subunit precursor"/>
    <property type="evidence" value="ECO:0007669"/>
    <property type="project" value="UniProtKB-UniRule"/>
</dbReference>
<evidence type="ECO:0000313" key="10">
    <source>
        <dbReference type="Proteomes" id="UP001360560"/>
    </source>
</evidence>
<evidence type="ECO:0000256" key="5">
    <source>
        <dbReference type="ARBA" id="ARBA00023242"/>
    </source>
</evidence>
<evidence type="ECO:0000256" key="6">
    <source>
        <dbReference type="HAMAP-Rule" id="MF_03029"/>
    </source>
</evidence>
<dbReference type="GO" id="GO:0043021">
    <property type="term" value="F:ribonucleoprotein complex binding"/>
    <property type="evidence" value="ECO:0007669"/>
    <property type="project" value="UniProtKB-UniRule"/>
</dbReference>
<keyword evidence="1 6" id="KW-0690">Ribosome biogenesis</keyword>
<dbReference type="PROSITE" id="PS00678">
    <property type="entry name" value="WD_REPEATS_1"/>
    <property type="match status" value="1"/>
</dbReference>
<accession>A0AAV5QM87</accession>
<dbReference type="GO" id="GO:0000466">
    <property type="term" value="P:maturation of 5.8S rRNA from tricistronic rRNA transcript (SSU-rRNA, 5.8S rRNA, LSU-rRNA)"/>
    <property type="evidence" value="ECO:0007669"/>
    <property type="project" value="UniProtKB-UniRule"/>
</dbReference>
<proteinExistence type="inferred from homology"/>
<evidence type="ECO:0000313" key="9">
    <source>
        <dbReference type="EMBL" id="GMM35263.1"/>
    </source>
</evidence>
<comment type="subunit">
    <text evidence="6">Component of the NOP7 complex, composed of ERB1, NOP7 and YTM1. Within the NOP7 complex ERB1 appears to interact directly with NOP7 and YTM1. The NOP7 complex also associates with the 66S pre-ribosome.</text>
</comment>
<keyword evidence="3 7" id="KW-0853">WD repeat</keyword>
<keyword evidence="2 6" id="KW-0698">rRNA processing</keyword>
<comment type="function">
    <text evidence="6">Component of the NOP7 complex, which is required for maturation of the 25S and 5.8S ribosomal RNAs and formation of the 60S ribosome.</text>
</comment>
<keyword evidence="4" id="KW-0677">Repeat</keyword>
<comment type="similarity">
    <text evidence="6">Belongs to the WD repeat WDR12/YTM1 family.</text>
</comment>
<sequence length="445" mass="49341">MSEQDSQVKIKFTTKEHDESLQVPDTALFAPVGLKRYGLSEIINYLLVQNQKREDSANPVPFDILINGAILTGSLQDYLTDHGMSNEVILELEYKRASLPPMWSASFENEDWIGSLDIYKQKDSAARILSGGYDGIVRVWNQSGEIEKQFSGHSGAIKSVKWISDTRVVSGGNDRQVRLWRMKKKYDGEIEEGRTVAILEGHKAPVSSIDVNIKENRILSGGYDNDIYVWSTNEKDMVPITFEHDQLANNLTSTAAKKRRKLAINDESIKRRSPLITLEGHKQPVEGVVFSKLDSSVGYSVSQDHTIKTWDLVTGRAVSSSTTGFSLLSVVELPTVNLLACGSSARHIMLHDPRVGTGSNKNIVAKQLVGHKNFVVSLAADTTNEYGLVSGSHDGSVKVWDVRSDRPVYTLSREKGLEGQIFAVDCEERVGVVYGGEDKKIEINK</sequence>
<dbReference type="InterPro" id="IPR015943">
    <property type="entry name" value="WD40/YVTN_repeat-like_dom_sf"/>
</dbReference>
<comment type="caution">
    <text evidence="9">The sequence shown here is derived from an EMBL/GenBank/DDBJ whole genome shotgun (WGS) entry which is preliminary data.</text>
</comment>
<evidence type="ECO:0000256" key="1">
    <source>
        <dbReference type="ARBA" id="ARBA00022517"/>
    </source>
</evidence>
<dbReference type="PRINTS" id="PR00320">
    <property type="entry name" value="GPROTEINBRPT"/>
</dbReference>
<name>A0AAV5QM87_9ASCO</name>
<dbReference type="InterPro" id="IPR020472">
    <property type="entry name" value="WD40_PAC1"/>
</dbReference>
<dbReference type="SUPFAM" id="SSF50978">
    <property type="entry name" value="WD40 repeat-like"/>
    <property type="match status" value="1"/>
</dbReference>
<dbReference type="InterPro" id="IPR036322">
    <property type="entry name" value="WD40_repeat_dom_sf"/>
</dbReference>
<gene>
    <name evidence="6" type="primary">YTM1</name>
    <name evidence="9" type="ORF">DASC09_025880</name>
</gene>
<feature type="repeat" description="WD" evidence="7">
    <location>
        <begin position="368"/>
        <end position="410"/>
    </location>
</feature>
<dbReference type="Proteomes" id="UP001360560">
    <property type="component" value="Unassembled WGS sequence"/>
</dbReference>
<dbReference type="Pfam" id="PF00400">
    <property type="entry name" value="WD40"/>
    <property type="match status" value="5"/>
</dbReference>
<dbReference type="GO" id="GO:0005654">
    <property type="term" value="C:nucleoplasm"/>
    <property type="evidence" value="ECO:0007669"/>
    <property type="project" value="UniProtKB-SubCell"/>
</dbReference>
<evidence type="ECO:0000256" key="3">
    <source>
        <dbReference type="ARBA" id="ARBA00022574"/>
    </source>
</evidence>
<evidence type="ECO:0000256" key="7">
    <source>
        <dbReference type="PROSITE-ProRule" id="PRU00221"/>
    </source>
</evidence>
<feature type="repeat" description="WD" evidence="7">
    <location>
        <begin position="278"/>
        <end position="320"/>
    </location>
</feature>
<dbReference type="Gene3D" id="2.130.10.10">
    <property type="entry name" value="YVTN repeat-like/Quinoprotein amine dehydrogenase"/>
    <property type="match status" value="1"/>
</dbReference>
<dbReference type="AlphaFoldDB" id="A0AAV5QM87"/>
<organism evidence="9 10">
    <name type="scientific">Saccharomycopsis crataegensis</name>
    <dbReference type="NCBI Taxonomy" id="43959"/>
    <lineage>
        <taxon>Eukaryota</taxon>
        <taxon>Fungi</taxon>
        <taxon>Dikarya</taxon>
        <taxon>Ascomycota</taxon>
        <taxon>Saccharomycotina</taxon>
        <taxon>Saccharomycetes</taxon>
        <taxon>Saccharomycopsidaceae</taxon>
        <taxon>Saccharomycopsis</taxon>
    </lineage>
</organism>
<dbReference type="InterPro" id="IPR019775">
    <property type="entry name" value="WD40_repeat_CS"/>
</dbReference>
<dbReference type="InterPro" id="IPR028599">
    <property type="entry name" value="WDR12/Ytm1"/>
</dbReference>
<keyword evidence="10" id="KW-1185">Reference proteome</keyword>
<evidence type="ECO:0000256" key="4">
    <source>
        <dbReference type="ARBA" id="ARBA00022737"/>
    </source>
</evidence>